<dbReference type="AlphaFoldDB" id="A0A0K2T9B6"/>
<sequence length="56" mass="6720">MVKSISWIKELLHTTKIQLFYLRIFFDLLVIMDNHSGHFPEFERNEKDVLTVQGKI</sequence>
<dbReference type="EMBL" id="HACA01005009">
    <property type="protein sequence ID" value="CDW22370.1"/>
    <property type="molecule type" value="Transcribed_RNA"/>
</dbReference>
<organism evidence="1">
    <name type="scientific">Lepeophtheirus salmonis</name>
    <name type="common">Salmon louse</name>
    <name type="synonym">Caligus salmonis</name>
    <dbReference type="NCBI Taxonomy" id="72036"/>
    <lineage>
        <taxon>Eukaryota</taxon>
        <taxon>Metazoa</taxon>
        <taxon>Ecdysozoa</taxon>
        <taxon>Arthropoda</taxon>
        <taxon>Crustacea</taxon>
        <taxon>Multicrustacea</taxon>
        <taxon>Hexanauplia</taxon>
        <taxon>Copepoda</taxon>
        <taxon>Siphonostomatoida</taxon>
        <taxon>Caligidae</taxon>
        <taxon>Lepeophtheirus</taxon>
    </lineage>
</organism>
<protein>
    <submittedName>
        <fullName evidence="1">Uncharacterized protein</fullName>
    </submittedName>
</protein>
<name>A0A0K2T9B6_LEPSM</name>
<proteinExistence type="predicted"/>
<reference evidence="1" key="1">
    <citation type="submission" date="2014-05" db="EMBL/GenBank/DDBJ databases">
        <authorList>
            <person name="Chronopoulou M."/>
        </authorList>
    </citation>
    <scope>NUCLEOTIDE SEQUENCE</scope>
    <source>
        <tissue evidence="1">Whole organism</tissue>
    </source>
</reference>
<accession>A0A0K2T9B6</accession>
<evidence type="ECO:0000313" key="1">
    <source>
        <dbReference type="EMBL" id="CDW22370.1"/>
    </source>
</evidence>